<keyword evidence="3" id="KW-1185">Reference proteome</keyword>
<reference evidence="2" key="5">
    <citation type="journal article" date="2021" name="G3 (Bethesda)">
        <title>Aegilops tauschii genome assembly Aet v5.0 features greater sequence contiguity and improved annotation.</title>
        <authorList>
            <person name="Wang L."/>
            <person name="Zhu T."/>
            <person name="Rodriguez J.C."/>
            <person name="Deal K.R."/>
            <person name="Dubcovsky J."/>
            <person name="McGuire P.E."/>
            <person name="Lux T."/>
            <person name="Spannagl M."/>
            <person name="Mayer K.F.X."/>
            <person name="Baldrich P."/>
            <person name="Meyers B.C."/>
            <person name="Huo N."/>
            <person name="Gu Y.Q."/>
            <person name="Zhou H."/>
            <person name="Devos K.M."/>
            <person name="Bennetzen J.L."/>
            <person name="Unver T."/>
            <person name="Budak H."/>
            <person name="Gulick P.J."/>
            <person name="Galiba G."/>
            <person name="Kalapos B."/>
            <person name="Nelson D.R."/>
            <person name="Li P."/>
            <person name="You F.M."/>
            <person name="Luo M.C."/>
            <person name="Dvorak J."/>
        </authorList>
    </citation>
    <scope>NUCLEOTIDE SEQUENCE [LARGE SCALE GENOMIC DNA]</scope>
    <source>
        <strain evidence="2">cv. AL8/78</strain>
    </source>
</reference>
<dbReference type="InterPro" id="IPR011676">
    <property type="entry name" value="DUF1618"/>
</dbReference>
<evidence type="ECO:0000313" key="2">
    <source>
        <dbReference type="EnsemblPlants" id="AET5Gv20125100.4"/>
    </source>
</evidence>
<reference evidence="3" key="1">
    <citation type="journal article" date="2014" name="Science">
        <title>Ancient hybridizations among the ancestral genomes of bread wheat.</title>
        <authorList>
            <consortium name="International Wheat Genome Sequencing Consortium,"/>
            <person name="Marcussen T."/>
            <person name="Sandve S.R."/>
            <person name="Heier L."/>
            <person name="Spannagl M."/>
            <person name="Pfeifer M."/>
            <person name="Jakobsen K.S."/>
            <person name="Wulff B.B."/>
            <person name="Steuernagel B."/>
            <person name="Mayer K.F."/>
            <person name="Olsen O.A."/>
        </authorList>
    </citation>
    <scope>NUCLEOTIDE SEQUENCE [LARGE SCALE GENOMIC DNA]</scope>
    <source>
        <strain evidence="3">cv. AL8/78</strain>
    </source>
</reference>
<organism evidence="2 3">
    <name type="scientific">Aegilops tauschii subsp. strangulata</name>
    <name type="common">Goatgrass</name>
    <dbReference type="NCBI Taxonomy" id="200361"/>
    <lineage>
        <taxon>Eukaryota</taxon>
        <taxon>Viridiplantae</taxon>
        <taxon>Streptophyta</taxon>
        <taxon>Embryophyta</taxon>
        <taxon>Tracheophyta</taxon>
        <taxon>Spermatophyta</taxon>
        <taxon>Magnoliopsida</taxon>
        <taxon>Liliopsida</taxon>
        <taxon>Poales</taxon>
        <taxon>Poaceae</taxon>
        <taxon>BOP clade</taxon>
        <taxon>Pooideae</taxon>
        <taxon>Triticodae</taxon>
        <taxon>Triticeae</taxon>
        <taxon>Triticinae</taxon>
        <taxon>Aegilops</taxon>
    </lineage>
</organism>
<name>A0A453JMS7_AEGTS</name>
<dbReference type="Proteomes" id="UP000015105">
    <property type="component" value="Chromosome 5D"/>
</dbReference>
<evidence type="ECO:0000313" key="3">
    <source>
        <dbReference type="Proteomes" id="UP000015105"/>
    </source>
</evidence>
<dbReference type="EnsemblPlants" id="AET5Gv20125100.4">
    <property type="protein sequence ID" value="AET5Gv20125100.4"/>
    <property type="gene ID" value="AET5Gv20125100"/>
</dbReference>
<dbReference type="AlphaFoldDB" id="A0A453JMS7"/>
<dbReference type="Pfam" id="PF07762">
    <property type="entry name" value="DUF1618"/>
    <property type="match status" value="1"/>
</dbReference>
<proteinExistence type="predicted"/>
<dbReference type="STRING" id="200361.A0A453JMS7"/>
<reference evidence="2" key="4">
    <citation type="submission" date="2019-03" db="UniProtKB">
        <authorList>
            <consortium name="EnsemblPlants"/>
        </authorList>
    </citation>
    <scope>IDENTIFICATION</scope>
</reference>
<sequence length="468" mass="50493">PITRSNGPHHALLCCEDRHHHPNAMSLRRLVARSLSTADLSGRLSPLSTAVAVPGRSLSTADLAGRRRTHPPWAIIHDTSEVDRSSSAPGARFRPVDPPGVSHIFAPAHLIDPTERPHAGSSDDVLRYIGGNVVQLLFGNVGATSGDGHLLLSYHDLRAEGPCTRWDLAEDPEAHRFVCNPLTGQMLRLPDIGGSRRNYALHSMGLLTQADGGLGCGPPDRFAVADFVLNGAAILRFLSEEGKWRAVRPVHGNPSLPRPIEMNQETVAFGGRLWWVDLTLGAVSVDPFADRPEIRFVELPSGSVLPAPARVDEADPCKVEERGLLIMEVTNRRRIGVSEGRLRYAEVTPGGPFLLSSYALDDDEGSGWKLEHQVSLRQVLADGGYSAQAAPQIAVLDPVDANIIYLKVGKDVVVVDMHNGNVIGGCRLQGEYVSLVPCVLPHWLGSSRIPAQGKKDGMEVTDDLVSSA</sequence>
<dbReference type="Gramene" id="AET5Gv20125100.4">
    <property type="protein sequence ID" value="AET5Gv20125100.4"/>
    <property type="gene ID" value="AET5Gv20125100"/>
</dbReference>
<reference evidence="3" key="2">
    <citation type="journal article" date="2017" name="Nat. Plants">
        <title>The Aegilops tauschii genome reveals multiple impacts of transposons.</title>
        <authorList>
            <person name="Zhao G."/>
            <person name="Zou C."/>
            <person name="Li K."/>
            <person name="Wang K."/>
            <person name="Li T."/>
            <person name="Gao L."/>
            <person name="Zhang X."/>
            <person name="Wang H."/>
            <person name="Yang Z."/>
            <person name="Liu X."/>
            <person name="Jiang W."/>
            <person name="Mao L."/>
            <person name="Kong X."/>
            <person name="Jiao Y."/>
            <person name="Jia J."/>
        </authorList>
    </citation>
    <scope>NUCLEOTIDE SEQUENCE [LARGE SCALE GENOMIC DNA]</scope>
    <source>
        <strain evidence="3">cv. AL8/78</strain>
    </source>
</reference>
<dbReference type="PANTHER" id="PTHR33086:SF102">
    <property type="entry name" value="DUF1618 DOMAIN-CONTAINING PROTEIN"/>
    <property type="match status" value="1"/>
</dbReference>
<evidence type="ECO:0000259" key="1">
    <source>
        <dbReference type="Pfam" id="PF07762"/>
    </source>
</evidence>
<feature type="domain" description="DUF1618" evidence="1">
    <location>
        <begin position="275"/>
        <end position="405"/>
    </location>
</feature>
<accession>A0A453JMS7</accession>
<reference evidence="2" key="3">
    <citation type="journal article" date="2017" name="Nature">
        <title>Genome sequence of the progenitor of the wheat D genome Aegilops tauschii.</title>
        <authorList>
            <person name="Luo M.C."/>
            <person name="Gu Y.Q."/>
            <person name="Puiu D."/>
            <person name="Wang H."/>
            <person name="Twardziok S.O."/>
            <person name="Deal K.R."/>
            <person name="Huo N."/>
            <person name="Zhu T."/>
            <person name="Wang L."/>
            <person name="Wang Y."/>
            <person name="McGuire P.E."/>
            <person name="Liu S."/>
            <person name="Long H."/>
            <person name="Ramasamy R.K."/>
            <person name="Rodriguez J.C."/>
            <person name="Van S.L."/>
            <person name="Yuan L."/>
            <person name="Wang Z."/>
            <person name="Xia Z."/>
            <person name="Xiao L."/>
            <person name="Anderson O.D."/>
            <person name="Ouyang S."/>
            <person name="Liang Y."/>
            <person name="Zimin A.V."/>
            <person name="Pertea G."/>
            <person name="Qi P."/>
            <person name="Bennetzen J.L."/>
            <person name="Dai X."/>
            <person name="Dawson M.W."/>
            <person name="Muller H.G."/>
            <person name="Kugler K."/>
            <person name="Rivarola-Duarte L."/>
            <person name="Spannagl M."/>
            <person name="Mayer K.F.X."/>
            <person name="Lu F.H."/>
            <person name="Bevan M.W."/>
            <person name="Leroy P."/>
            <person name="Li P."/>
            <person name="You F.M."/>
            <person name="Sun Q."/>
            <person name="Liu Z."/>
            <person name="Lyons E."/>
            <person name="Wicker T."/>
            <person name="Salzberg S.L."/>
            <person name="Devos K.M."/>
            <person name="Dvorak J."/>
        </authorList>
    </citation>
    <scope>NUCLEOTIDE SEQUENCE [LARGE SCALE GENOMIC DNA]</scope>
    <source>
        <strain evidence="2">cv. AL8/78</strain>
    </source>
</reference>
<protein>
    <recommendedName>
        <fullName evidence="1">DUF1618 domain-containing protein</fullName>
    </recommendedName>
</protein>
<dbReference type="PANTHER" id="PTHR33086">
    <property type="entry name" value="OS05G0468200 PROTEIN-RELATED"/>
    <property type="match status" value="1"/>
</dbReference>